<dbReference type="PRINTS" id="PR00080">
    <property type="entry name" value="SDRFAMILY"/>
</dbReference>
<evidence type="ECO:0000313" key="5">
    <source>
        <dbReference type="EMBL" id="KAK1294960.1"/>
    </source>
</evidence>
<name>A0AAV9D161_ACOCL</name>
<evidence type="ECO:0000256" key="2">
    <source>
        <dbReference type="ARBA" id="ARBA00006484"/>
    </source>
</evidence>
<keyword evidence="6" id="KW-1185">Reference proteome</keyword>
<sequence length="338" mass="37844">MEWMNKVMNMVAPPATFVTLFLFLPPFLLFKLFLSFLSSFFPENMSGKVVLITGASSAIGEQLAYQYAARGASLALVAKREDRLHEVADTAREVGAPDILVVPADVIRADECQRFMEITMNHFGRIDHLVNNAGIASLCMFEEILDITNFAPVMDVNFWGSVYPTFFALPHLKRSRGRIVVIASAAGWLPMPRMSFYNASKAALINFYETLRLEFGQEIGITIVTPGWIDSERFLSKEGEVRAETEIEGTYTVGNTEAYARAVVDGACRGERCVTEPSWFRVMHLYRVFAPEVLDWCYRVLYVTKPGSDDLSKRILDAAGAKEYLCPASMQSPPLKSE</sequence>
<dbReference type="GO" id="GO:0016020">
    <property type="term" value="C:membrane"/>
    <property type="evidence" value="ECO:0007669"/>
    <property type="project" value="UniProtKB-SubCell"/>
</dbReference>
<keyword evidence="3" id="KW-0560">Oxidoreductase</keyword>
<evidence type="ECO:0000256" key="4">
    <source>
        <dbReference type="RuleBase" id="RU000363"/>
    </source>
</evidence>
<comment type="caution">
    <text evidence="5">The sequence shown here is derived from an EMBL/GenBank/DDBJ whole genome shotgun (WGS) entry which is preliminary data.</text>
</comment>
<dbReference type="InterPro" id="IPR036291">
    <property type="entry name" value="NAD(P)-bd_dom_sf"/>
</dbReference>
<comment type="similarity">
    <text evidence="2 4">Belongs to the short-chain dehydrogenases/reductases (SDR) family.</text>
</comment>
<protein>
    <submittedName>
        <fullName evidence="5">11-beta-hydroxysteroid dehydrogenase 1A</fullName>
    </submittedName>
</protein>
<dbReference type="InterPro" id="IPR020904">
    <property type="entry name" value="Sc_DH/Rdtase_CS"/>
</dbReference>
<dbReference type="EMBL" id="JAUJYO010000016">
    <property type="protein sequence ID" value="KAK1294960.1"/>
    <property type="molecule type" value="Genomic_DNA"/>
</dbReference>
<evidence type="ECO:0000256" key="3">
    <source>
        <dbReference type="ARBA" id="ARBA00023002"/>
    </source>
</evidence>
<dbReference type="NCBIfam" id="NF004825">
    <property type="entry name" value="PRK06181.1"/>
    <property type="match status" value="1"/>
</dbReference>
<dbReference type="Proteomes" id="UP001180020">
    <property type="component" value="Unassembled WGS sequence"/>
</dbReference>
<comment type="subcellular location">
    <subcellularLocation>
        <location evidence="1">Membrane</location>
        <topology evidence="1">Single-pass type II membrane protein</topology>
    </subcellularLocation>
</comment>
<gene>
    <name evidence="5" type="primary">HSD1</name>
    <name evidence="5" type="ORF">QJS10_CPA16g00905</name>
</gene>
<proteinExistence type="inferred from homology"/>
<dbReference type="Pfam" id="PF00106">
    <property type="entry name" value="adh_short"/>
    <property type="match status" value="1"/>
</dbReference>
<organism evidence="5 6">
    <name type="scientific">Acorus calamus</name>
    <name type="common">Sweet flag</name>
    <dbReference type="NCBI Taxonomy" id="4465"/>
    <lineage>
        <taxon>Eukaryota</taxon>
        <taxon>Viridiplantae</taxon>
        <taxon>Streptophyta</taxon>
        <taxon>Embryophyta</taxon>
        <taxon>Tracheophyta</taxon>
        <taxon>Spermatophyta</taxon>
        <taxon>Magnoliopsida</taxon>
        <taxon>Liliopsida</taxon>
        <taxon>Acoraceae</taxon>
        <taxon>Acorus</taxon>
    </lineage>
</organism>
<accession>A0AAV9D161</accession>
<evidence type="ECO:0000256" key="1">
    <source>
        <dbReference type="ARBA" id="ARBA00004606"/>
    </source>
</evidence>
<reference evidence="5" key="2">
    <citation type="submission" date="2023-06" db="EMBL/GenBank/DDBJ databases">
        <authorList>
            <person name="Ma L."/>
            <person name="Liu K.-W."/>
            <person name="Li Z."/>
            <person name="Hsiao Y.-Y."/>
            <person name="Qi Y."/>
            <person name="Fu T."/>
            <person name="Tang G."/>
            <person name="Zhang D."/>
            <person name="Sun W.-H."/>
            <person name="Liu D.-K."/>
            <person name="Li Y."/>
            <person name="Chen G.-Z."/>
            <person name="Liu X.-D."/>
            <person name="Liao X.-Y."/>
            <person name="Jiang Y.-T."/>
            <person name="Yu X."/>
            <person name="Hao Y."/>
            <person name="Huang J."/>
            <person name="Zhao X.-W."/>
            <person name="Ke S."/>
            <person name="Chen Y.-Y."/>
            <person name="Wu W.-L."/>
            <person name="Hsu J.-L."/>
            <person name="Lin Y.-F."/>
            <person name="Huang M.-D."/>
            <person name="Li C.-Y."/>
            <person name="Huang L."/>
            <person name="Wang Z.-W."/>
            <person name="Zhao X."/>
            <person name="Zhong W.-Y."/>
            <person name="Peng D.-H."/>
            <person name="Ahmad S."/>
            <person name="Lan S."/>
            <person name="Zhang J.-S."/>
            <person name="Tsai W.-C."/>
            <person name="Van De Peer Y."/>
            <person name="Liu Z.-J."/>
        </authorList>
    </citation>
    <scope>NUCLEOTIDE SEQUENCE</scope>
    <source>
        <strain evidence="5">CP</strain>
        <tissue evidence="5">Leaves</tissue>
    </source>
</reference>
<dbReference type="PROSITE" id="PS00061">
    <property type="entry name" value="ADH_SHORT"/>
    <property type="match status" value="1"/>
</dbReference>
<dbReference type="AlphaFoldDB" id="A0AAV9D161"/>
<dbReference type="SUPFAM" id="SSF51735">
    <property type="entry name" value="NAD(P)-binding Rossmann-fold domains"/>
    <property type="match status" value="1"/>
</dbReference>
<dbReference type="Gene3D" id="3.40.50.720">
    <property type="entry name" value="NAD(P)-binding Rossmann-like Domain"/>
    <property type="match status" value="1"/>
</dbReference>
<evidence type="ECO:0000313" key="6">
    <source>
        <dbReference type="Proteomes" id="UP001180020"/>
    </source>
</evidence>
<dbReference type="PRINTS" id="PR00081">
    <property type="entry name" value="GDHRDH"/>
</dbReference>
<dbReference type="InterPro" id="IPR002347">
    <property type="entry name" value="SDR_fam"/>
</dbReference>
<dbReference type="PANTHER" id="PTHR43391:SF89">
    <property type="entry name" value="11-BETA-HYDROXYSTEROID DEHYDROGENASE 1A-RELATED"/>
    <property type="match status" value="1"/>
</dbReference>
<reference evidence="5" key="1">
    <citation type="journal article" date="2023" name="Nat. Commun.">
        <title>Diploid and tetraploid genomes of Acorus and the evolution of monocots.</title>
        <authorList>
            <person name="Ma L."/>
            <person name="Liu K.W."/>
            <person name="Li Z."/>
            <person name="Hsiao Y.Y."/>
            <person name="Qi Y."/>
            <person name="Fu T."/>
            <person name="Tang G.D."/>
            <person name="Zhang D."/>
            <person name="Sun W.H."/>
            <person name="Liu D.K."/>
            <person name="Li Y."/>
            <person name="Chen G.Z."/>
            <person name="Liu X.D."/>
            <person name="Liao X.Y."/>
            <person name="Jiang Y.T."/>
            <person name="Yu X."/>
            <person name="Hao Y."/>
            <person name="Huang J."/>
            <person name="Zhao X.W."/>
            <person name="Ke S."/>
            <person name="Chen Y.Y."/>
            <person name="Wu W.L."/>
            <person name="Hsu J.L."/>
            <person name="Lin Y.F."/>
            <person name="Huang M.D."/>
            <person name="Li C.Y."/>
            <person name="Huang L."/>
            <person name="Wang Z.W."/>
            <person name="Zhao X."/>
            <person name="Zhong W.Y."/>
            <person name="Peng D.H."/>
            <person name="Ahmad S."/>
            <person name="Lan S."/>
            <person name="Zhang J.S."/>
            <person name="Tsai W.C."/>
            <person name="Van de Peer Y."/>
            <person name="Liu Z.J."/>
        </authorList>
    </citation>
    <scope>NUCLEOTIDE SEQUENCE</scope>
    <source>
        <strain evidence="5">CP</strain>
    </source>
</reference>
<dbReference type="PANTHER" id="PTHR43391">
    <property type="entry name" value="RETINOL DEHYDROGENASE-RELATED"/>
    <property type="match status" value="1"/>
</dbReference>
<dbReference type="GO" id="GO:0016491">
    <property type="term" value="F:oxidoreductase activity"/>
    <property type="evidence" value="ECO:0007669"/>
    <property type="project" value="UniProtKB-KW"/>
</dbReference>
<dbReference type="GO" id="GO:0005829">
    <property type="term" value="C:cytosol"/>
    <property type="evidence" value="ECO:0007669"/>
    <property type="project" value="TreeGrafter"/>
</dbReference>